<proteinExistence type="predicted"/>
<dbReference type="EMBL" id="JABSTR010000005">
    <property type="protein sequence ID" value="KAH9369834.1"/>
    <property type="molecule type" value="Genomic_DNA"/>
</dbReference>
<reference evidence="2 3" key="1">
    <citation type="journal article" date="2020" name="Cell">
        <title>Large-Scale Comparative Analyses of Tick Genomes Elucidate Their Genetic Diversity and Vector Capacities.</title>
        <authorList>
            <consortium name="Tick Genome and Microbiome Consortium (TIGMIC)"/>
            <person name="Jia N."/>
            <person name="Wang J."/>
            <person name="Shi W."/>
            <person name="Du L."/>
            <person name="Sun Y."/>
            <person name="Zhan W."/>
            <person name="Jiang J.F."/>
            <person name="Wang Q."/>
            <person name="Zhang B."/>
            <person name="Ji P."/>
            <person name="Bell-Sakyi L."/>
            <person name="Cui X.M."/>
            <person name="Yuan T.T."/>
            <person name="Jiang B.G."/>
            <person name="Yang W.F."/>
            <person name="Lam T.T."/>
            <person name="Chang Q.C."/>
            <person name="Ding S.J."/>
            <person name="Wang X.J."/>
            <person name="Zhu J.G."/>
            <person name="Ruan X.D."/>
            <person name="Zhao L."/>
            <person name="Wei J.T."/>
            <person name="Ye R.Z."/>
            <person name="Que T.C."/>
            <person name="Du C.H."/>
            <person name="Zhou Y.H."/>
            <person name="Cheng J.X."/>
            <person name="Dai P.F."/>
            <person name="Guo W.B."/>
            <person name="Han X.H."/>
            <person name="Huang E.J."/>
            <person name="Li L.F."/>
            <person name="Wei W."/>
            <person name="Gao Y.C."/>
            <person name="Liu J.Z."/>
            <person name="Shao H.Z."/>
            <person name="Wang X."/>
            <person name="Wang C.C."/>
            <person name="Yang T.C."/>
            <person name="Huo Q.B."/>
            <person name="Li W."/>
            <person name="Chen H.Y."/>
            <person name="Chen S.E."/>
            <person name="Zhou L.G."/>
            <person name="Ni X.B."/>
            <person name="Tian J.H."/>
            <person name="Sheng Y."/>
            <person name="Liu T."/>
            <person name="Pan Y.S."/>
            <person name="Xia L.Y."/>
            <person name="Li J."/>
            <person name="Zhao F."/>
            <person name="Cao W.C."/>
        </authorList>
    </citation>
    <scope>NUCLEOTIDE SEQUENCE [LARGE SCALE GENOMIC DNA]</scope>
    <source>
        <strain evidence="2">HaeL-2018</strain>
    </source>
</reference>
<protein>
    <submittedName>
        <fullName evidence="2">Uncharacterized protein</fullName>
    </submittedName>
</protein>
<evidence type="ECO:0000313" key="2">
    <source>
        <dbReference type="EMBL" id="KAH9369834.1"/>
    </source>
</evidence>
<dbReference type="Gene3D" id="1.10.287.770">
    <property type="entry name" value="YojJ-like"/>
    <property type="match status" value="1"/>
</dbReference>
<evidence type="ECO:0000313" key="3">
    <source>
        <dbReference type="Proteomes" id="UP000821853"/>
    </source>
</evidence>
<keyword evidence="1" id="KW-0472">Membrane</keyword>
<dbReference type="VEuPathDB" id="VectorBase:HLOH_064030"/>
<keyword evidence="1" id="KW-1133">Transmembrane helix</keyword>
<keyword evidence="3" id="KW-1185">Reference proteome</keyword>
<comment type="caution">
    <text evidence="2">The sequence shown here is derived from an EMBL/GenBank/DDBJ whole genome shotgun (WGS) entry which is preliminary data.</text>
</comment>
<feature type="transmembrane region" description="Helical" evidence="1">
    <location>
        <begin position="33"/>
        <end position="56"/>
    </location>
</feature>
<name>A0A9J6G2V0_HAELO</name>
<dbReference type="Proteomes" id="UP000821853">
    <property type="component" value="Chromosome 3"/>
</dbReference>
<dbReference type="OrthoDB" id="5874059at2759"/>
<dbReference type="AlphaFoldDB" id="A0A9J6G2V0"/>
<evidence type="ECO:0000256" key="1">
    <source>
        <dbReference type="SAM" id="Phobius"/>
    </source>
</evidence>
<organism evidence="2 3">
    <name type="scientific">Haemaphysalis longicornis</name>
    <name type="common">Bush tick</name>
    <dbReference type="NCBI Taxonomy" id="44386"/>
    <lineage>
        <taxon>Eukaryota</taxon>
        <taxon>Metazoa</taxon>
        <taxon>Ecdysozoa</taxon>
        <taxon>Arthropoda</taxon>
        <taxon>Chelicerata</taxon>
        <taxon>Arachnida</taxon>
        <taxon>Acari</taxon>
        <taxon>Parasitiformes</taxon>
        <taxon>Ixodida</taxon>
        <taxon>Ixodoidea</taxon>
        <taxon>Ixodidae</taxon>
        <taxon>Haemaphysalinae</taxon>
        <taxon>Haemaphysalis</taxon>
    </lineage>
</organism>
<gene>
    <name evidence="2" type="ORF">HPB48_015066</name>
</gene>
<keyword evidence="1" id="KW-0812">Transmembrane</keyword>
<sequence>MFFFLSLVPTKRPRRPSAATQPSNLVSNMGGILGMYVSFSFLVIFEIFEVIARSLLSAVKGWRSRYRNRQQQQQQQYGPGGAWWKAERPAAATVAPQGTLYSSRRGTPPLFQRASLSLYRGSVNR</sequence>
<accession>A0A9J6G2V0</accession>